<protein>
    <submittedName>
        <fullName evidence="2">Uncharacterized protein</fullName>
    </submittedName>
</protein>
<accession>A0A8R1HPR0</accession>
<feature type="transmembrane region" description="Helical" evidence="1">
    <location>
        <begin position="189"/>
        <end position="215"/>
    </location>
</feature>
<keyword evidence="3" id="KW-1185">Reference proteome</keyword>
<reference evidence="2" key="2">
    <citation type="submission" date="2022-06" db="UniProtKB">
        <authorList>
            <consortium name="EnsemblMetazoa"/>
        </authorList>
    </citation>
    <scope>IDENTIFICATION</scope>
    <source>
        <strain evidence="2">DF5081</strain>
    </source>
</reference>
<keyword evidence="1" id="KW-1133">Transmembrane helix</keyword>
<evidence type="ECO:0000313" key="2">
    <source>
        <dbReference type="EnsemblMetazoa" id="CJA04318.1"/>
    </source>
</evidence>
<proteinExistence type="predicted"/>
<sequence length="331" mass="37565">MTKMPKISDKRKLLRNIFGPIVLMLCIIGAFAALIYGYSASNRWIPPTDHANRLLVHVYVGQKSNVSSIMKSRCPQIRSELWIELSRRQRGRLFQWSELTALRTIEHIHFSFLRMYEHALMLDDVTTLKFNKASTKIVDIVFRSALPIFATFAVGCGVSALHTIVTSVLKVCIRHKKYDAWTVGRNKMLRLTVVCCMAVALVYFAGCFVLASFAASKWQEVSFGDGMKISLNLISTIPPDIKVNSVTSAHTLAALTYFVHTATAYVIFCLVLLIKTWRISTFAIPLISDIDGANQVDKNVQVEYRKKRDDLFQRTVEKERKEESKGNNHNN</sequence>
<feature type="transmembrane region" description="Helical" evidence="1">
    <location>
        <begin position="252"/>
        <end position="274"/>
    </location>
</feature>
<dbReference type="EnsemblMetazoa" id="CJA04318.1">
    <property type="protein sequence ID" value="CJA04318.1"/>
    <property type="gene ID" value="WBGene00123521"/>
</dbReference>
<evidence type="ECO:0000313" key="3">
    <source>
        <dbReference type="Proteomes" id="UP000005237"/>
    </source>
</evidence>
<organism evidence="2 3">
    <name type="scientific">Caenorhabditis japonica</name>
    <dbReference type="NCBI Taxonomy" id="281687"/>
    <lineage>
        <taxon>Eukaryota</taxon>
        <taxon>Metazoa</taxon>
        <taxon>Ecdysozoa</taxon>
        <taxon>Nematoda</taxon>
        <taxon>Chromadorea</taxon>
        <taxon>Rhabditida</taxon>
        <taxon>Rhabditina</taxon>
        <taxon>Rhabditomorpha</taxon>
        <taxon>Rhabditoidea</taxon>
        <taxon>Rhabditidae</taxon>
        <taxon>Peloderinae</taxon>
        <taxon>Caenorhabditis</taxon>
    </lineage>
</organism>
<dbReference type="Proteomes" id="UP000005237">
    <property type="component" value="Unassembled WGS sequence"/>
</dbReference>
<keyword evidence="1" id="KW-0472">Membrane</keyword>
<feature type="transmembrane region" description="Helical" evidence="1">
    <location>
        <begin position="21"/>
        <end position="39"/>
    </location>
</feature>
<dbReference type="AlphaFoldDB" id="A0A8R1HPR0"/>
<name>A0A8R1HPR0_CAEJA</name>
<keyword evidence="1" id="KW-0812">Transmembrane</keyword>
<reference evidence="3" key="1">
    <citation type="submission" date="2010-08" db="EMBL/GenBank/DDBJ databases">
        <authorList>
            <consortium name="Caenorhabditis japonica Sequencing Consortium"/>
            <person name="Wilson R.K."/>
        </authorList>
    </citation>
    <scope>NUCLEOTIDE SEQUENCE [LARGE SCALE GENOMIC DNA]</scope>
    <source>
        <strain evidence="3">DF5081</strain>
    </source>
</reference>
<evidence type="ECO:0000256" key="1">
    <source>
        <dbReference type="SAM" id="Phobius"/>
    </source>
</evidence>
<feature type="transmembrane region" description="Helical" evidence="1">
    <location>
        <begin position="148"/>
        <end position="169"/>
    </location>
</feature>